<dbReference type="InterPro" id="IPR027417">
    <property type="entry name" value="P-loop_NTPase"/>
</dbReference>
<accession>A0A9Q0YKH2</accession>
<dbReference type="Gene3D" id="3.40.50.300">
    <property type="entry name" value="P-loop containing nucleotide triphosphate hydrolases"/>
    <property type="match status" value="1"/>
</dbReference>
<keyword evidence="7" id="KW-0333">Golgi apparatus</keyword>
<dbReference type="InterPro" id="IPR005331">
    <property type="entry name" value="Sulfotransferase"/>
</dbReference>
<evidence type="ECO:0000256" key="7">
    <source>
        <dbReference type="ARBA" id="ARBA00023034"/>
    </source>
</evidence>
<dbReference type="PANTHER" id="PTHR12129:SF15">
    <property type="entry name" value="URONYL 2-SULFOTRANSFERASE"/>
    <property type="match status" value="1"/>
</dbReference>
<keyword evidence="4" id="KW-0812">Transmembrane</keyword>
<evidence type="ECO:0000256" key="8">
    <source>
        <dbReference type="ARBA" id="ARBA00023136"/>
    </source>
</evidence>
<comment type="similarity">
    <text evidence="2">Belongs to the sulfotransferase 3 family.</text>
</comment>
<keyword evidence="9" id="KW-0325">Glycoprotein</keyword>
<dbReference type="PANTHER" id="PTHR12129">
    <property type="entry name" value="HEPARAN SULFATE 2-O-SULFOTRANSFERASE"/>
    <property type="match status" value="1"/>
</dbReference>
<proteinExistence type="inferred from homology"/>
<dbReference type="Pfam" id="PF03567">
    <property type="entry name" value="Sulfotransfer_2"/>
    <property type="match status" value="1"/>
</dbReference>
<organism evidence="10 11">
    <name type="scientific">Holothuria leucospilota</name>
    <name type="common">Black long sea cucumber</name>
    <name type="synonym">Mertensiothuria leucospilota</name>
    <dbReference type="NCBI Taxonomy" id="206669"/>
    <lineage>
        <taxon>Eukaryota</taxon>
        <taxon>Metazoa</taxon>
        <taxon>Echinodermata</taxon>
        <taxon>Eleutherozoa</taxon>
        <taxon>Echinozoa</taxon>
        <taxon>Holothuroidea</taxon>
        <taxon>Aspidochirotacea</taxon>
        <taxon>Aspidochirotida</taxon>
        <taxon>Holothuriidae</taxon>
        <taxon>Holothuria</taxon>
    </lineage>
</organism>
<dbReference type="EMBL" id="JAIZAY010000020">
    <property type="protein sequence ID" value="KAJ8023040.1"/>
    <property type="molecule type" value="Genomic_DNA"/>
</dbReference>
<dbReference type="GO" id="GO:0000139">
    <property type="term" value="C:Golgi membrane"/>
    <property type="evidence" value="ECO:0007669"/>
    <property type="project" value="UniProtKB-SubCell"/>
</dbReference>
<gene>
    <name evidence="10" type="ORF">HOLleu_38111</name>
</gene>
<evidence type="ECO:0000256" key="5">
    <source>
        <dbReference type="ARBA" id="ARBA00022968"/>
    </source>
</evidence>
<comment type="subcellular location">
    <subcellularLocation>
        <location evidence="1">Golgi apparatus membrane</location>
        <topology evidence="1">Single-pass type II membrane protein</topology>
    </subcellularLocation>
</comment>
<evidence type="ECO:0000256" key="3">
    <source>
        <dbReference type="ARBA" id="ARBA00022679"/>
    </source>
</evidence>
<sequence>MFTFLASLITLEVHRLPRRFHPRYRPAKQNYFNFPAYRQSSQSCRDVTEKEISPIHVLFNVLPKTGSRTLYDIALDVSRKTDRYAVYNTMLLQNETKIAKIEGILKTSNVSTFIYSHMPYLDFSYTGANVVHISIVREPIDRLVSLHYFKIYGDATKYGPFRAKMDAMNLTKESFRDCMTRNGSCVAEWLLWSNVKYFCGINFADEGLKYPTREACVLKAKRNIIKQYLVVGLMEDYFSFVKSLEKLMPCFFSDFSQTYERMLKEGSFSRYKTRNYHGVTARQRKYLQRKMSEDYELFSFITKNFQLLKKDLDV</sequence>
<evidence type="ECO:0000256" key="2">
    <source>
        <dbReference type="ARBA" id="ARBA00010569"/>
    </source>
</evidence>
<dbReference type="AlphaFoldDB" id="A0A9Q0YKH2"/>
<dbReference type="GO" id="GO:0008146">
    <property type="term" value="F:sulfotransferase activity"/>
    <property type="evidence" value="ECO:0007669"/>
    <property type="project" value="InterPro"/>
</dbReference>
<name>A0A9Q0YKH2_HOLLE</name>
<dbReference type="OrthoDB" id="10019582at2759"/>
<evidence type="ECO:0000256" key="1">
    <source>
        <dbReference type="ARBA" id="ARBA00004323"/>
    </source>
</evidence>
<reference evidence="10" key="1">
    <citation type="submission" date="2021-10" db="EMBL/GenBank/DDBJ databases">
        <title>Tropical sea cucumber genome reveals ecological adaptation and Cuvierian tubules defense mechanism.</title>
        <authorList>
            <person name="Chen T."/>
        </authorList>
    </citation>
    <scope>NUCLEOTIDE SEQUENCE</scope>
    <source>
        <strain evidence="10">Nanhai2018</strain>
        <tissue evidence="10">Muscle</tissue>
    </source>
</reference>
<evidence type="ECO:0000313" key="11">
    <source>
        <dbReference type="Proteomes" id="UP001152320"/>
    </source>
</evidence>
<keyword evidence="5" id="KW-0735">Signal-anchor</keyword>
<evidence type="ECO:0000256" key="4">
    <source>
        <dbReference type="ARBA" id="ARBA00022692"/>
    </source>
</evidence>
<evidence type="ECO:0000313" key="10">
    <source>
        <dbReference type="EMBL" id="KAJ8023040.1"/>
    </source>
</evidence>
<dbReference type="InterPro" id="IPR007734">
    <property type="entry name" value="Heparan_SO4_2-O-STrfase"/>
</dbReference>
<comment type="caution">
    <text evidence="10">The sequence shown here is derived from an EMBL/GenBank/DDBJ whole genome shotgun (WGS) entry which is preliminary data.</text>
</comment>
<dbReference type="SUPFAM" id="SSF52540">
    <property type="entry name" value="P-loop containing nucleoside triphosphate hydrolases"/>
    <property type="match status" value="1"/>
</dbReference>
<dbReference type="Proteomes" id="UP001152320">
    <property type="component" value="Chromosome 20"/>
</dbReference>
<keyword evidence="11" id="KW-1185">Reference proteome</keyword>
<evidence type="ECO:0000256" key="6">
    <source>
        <dbReference type="ARBA" id="ARBA00022989"/>
    </source>
</evidence>
<keyword evidence="8" id="KW-0472">Membrane</keyword>
<protein>
    <submittedName>
        <fullName evidence="10">Heparan sulfate 2-O-sulfotransferase 1</fullName>
    </submittedName>
</protein>
<keyword evidence="3" id="KW-0808">Transferase</keyword>
<evidence type="ECO:0000256" key="9">
    <source>
        <dbReference type="ARBA" id="ARBA00023180"/>
    </source>
</evidence>
<keyword evidence="6" id="KW-1133">Transmembrane helix</keyword>